<protein>
    <submittedName>
        <fullName evidence="8">Golgi reassembly stacking protein 1</fullName>
    </submittedName>
</protein>
<evidence type="ECO:0000256" key="2">
    <source>
        <dbReference type="ARBA" id="ARBA00022737"/>
    </source>
</evidence>
<dbReference type="SUPFAM" id="SSF50156">
    <property type="entry name" value="PDZ domain-like"/>
    <property type="match status" value="1"/>
</dbReference>
<keyword evidence="4" id="KW-0472">Membrane</keyword>
<keyword evidence="2" id="KW-0677">Repeat</keyword>
<accession>A0A0L0DH40</accession>
<feature type="compositionally biased region" description="Basic and acidic residues" evidence="6">
    <location>
        <begin position="242"/>
        <end position="252"/>
    </location>
</feature>
<dbReference type="STRING" id="461836.A0A0L0DH40"/>
<feature type="binding site" evidence="5">
    <location>
        <position position="96"/>
    </location>
    <ligand>
        <name>Zn(2+)</name>
        <dbReference type="ChEBI" id="CHEBI:29105"/>
    </ligand>
</feature>
<organism evidence="8 9">
    <name type="scientific">Thecamonas trahens ATCC 50062</name>
    <dbReference type="NCBI Taxonomy" id="461836"/>
    <lineage>
        <taxon>Eukaryota</taxon>
        <taxon>Apusozoa</taxon>
        <taxon>Apusomonadida</taxon>
        <taxon>Apusomonadidae</taxon>
        <taxon>Thecamonas</taxon>
    </lineage>
</organism>
<dbReference type="GO" id="GO:0046872">
    <property type="term" value="F:metal ion binding"/>
    <property type="evidence" value="ECO:0007669"/>
    <property type="project" value="UniProtKB-KW"/>
</dbReference>
<dbReference type="InterPro" id="IPR024958">
    <property type="entry name" value="GRASP_PDZ"/>
</dbReference>
<feature type="domain" description="PDZ GRASP-type" evidence="7">
    <location>
        <begin position="104"/>
        <end position="197"/>
    </location>
</feature>
<dbReference type="GO" id="GO:0000139">
    <property type="term" value="C:Golgi membrane"/>
    <property type="evidence" value="ECO:0007669"/>
    <property type="project" value="UniProtKB-SubCell"/>
</dbReference>
<proteinExistence type="predicted"/>
<dbReference type="Proteomes" id="UP000054408">
    <property type="component" value="Unassembled WGS sequence"/>
</dbReference>
<dbReference type="InterPro" id="IPR007583">
    <property type="entry name" value="GRASP55_65"/>
</dbReference>
<evidence type="ECO:0000256" key="5">
    <source>
        <dbReference type="PIRSR" id="PIRSR607583-1"/>
    </source>
</evidence>
<name>A0A0L0DH40_THETB</name>
<sequence>MGQGASSFGYQVFKVHPQSPAAAAGLEPFFDFIVAADGVTLEAEDETFVNILKAFVGRPLVVQVYSVKTGLVRDVVLIPSQTWGGTGLLGLSIRFCPYEKADELVWHVLNVQAKSPAAEAGLISELDYIVGARDAIFSSETCLFKHLDAHVGRAVALYVYNSVTDEVREVQLRPTPNWAGPDKACGTLGCSIAFGVEHRIDFSAARQPPRGPTPELALVASAQPGGGKRSRATEHTTLSRLPDAHQYDRGADLEPEPLTPDGDLPPAALGNSAPSATAGDGRQTIRSAIQFDYTYDYRLPGEVVQLPDDLVSYRDNPRLFLASARDGNDGWASGSDEVFSYTESS</sequence>
<dbReference type="GeneID" id="25566523"/>
<evidence type="ECO:0000313" key="8">
    <source>
        <dbReference type="EMBL" id="KNC51456.1"/>
    </source>
</evidence>
<dbReference type="PROSITE" id="PS51865">
    <property type="entry name" value="PDZ_GRASP"/>
    <property type="match status" value="2"/>
</dbReference>
<evidence type="ECO:0000259" key="7">
    <source>
        <dbReference type="PROSITE" id="PS51865"/>
    </source>
</evidence>
<evidence type="ECO:0000256" key="6">
    <source>
        <dbReference type="SAM" id="MobiDB-lite"/>
    </source>
</evidence>
<dbReference type="EMBL" id="GL349467">
    <property type="protein sequence ID" value="KNC51456.1"/>
    <property type="molecule type" value="Genomic_DNA"/>
</dbReference>
<keyword evidence="5" id="KW-0862">Zinc</keyword>
<dbReference type="eggNOG" id="KOG3834">
    <property type="taxonomic scope" value="Eukaryota"/>
</dbReference>
<gene>
    <name evidence="8" type="ORF">AMSG_07651</name>
</gene>
<dbReference type="PANTHER" id="PTHR12893">
    <property type="entry name" value="GOLGI REASSEMBLY STACKING PROTEIN GRASP"/>
    <property type="match status" value="1"/>
</dbReference>
<evidence type="ECO:0000256" key="3">
    <source>
        <dbReference type="ARBA" id="ARBA00023034"/>
    </source>
</evidence>
<feature type="domain" description="PDZ GRASP-type" evidence="7">
    <location>
        <begin position="8"/>
        <end position="98"/>
    </location>
</feature>
<reference evidence="8 9" key="1">
    <citation type="submission" date="2010-05" db="EMBL/GenBank/DDBJ databases">
        <title>The Genome Sequence of Thecamonas trahens ATCC 50062.</title>
        <authorList>
            <consortium name="The Broad Institute Genome Sequencing Platform"/>
            <person name="Russ C."/>
            <person name="Cuomo C."/>
            <person name="Shea T."/>
            <person name="Young S.K."/>
            <person name="Zeng Q."/>
            <person name="Koehrsen M."/>
            <person name="Haas B."/>
            <person name="Borodovsky M."/>
            <person name="Guigo R."/>
            <person name="Alvarado L."/>
            <person name="Berlin A."/>
            <person name="Bochicchio J."/>
            <person name="Borenstein D."/>
            <person name="Chapman S."/>
            <person name="Chen Z."/>
            <person name="Freedman E."/>
            <person name="Gellesch M."/>
            <person name="Goldberg J."/>
            <person name="Griggs A."/>
            <person name="Gujja S."/>
            <person name="Heilman E."/>
            <person name="Heiman D."/>
            <person name="Hepburn T."/>
            <person name="Howarth C."/>
            <person name="Jen D."/>
            <person name="Larson L."/>
            <person name="Mehta T."/>
            <person name="Park D."/>
            <person name="Pearson M."/>
            <person name="Roberts A."/>
            <person name="Saif S."/>
            <person name="Shenoy N."/>
            <person name="Sisk P."/>
            <person name="Stolte C."/>
            <person name="Sykes S."/>
            <person name="Thomson T."/>
            <person name="Walk T."/>
            <person name="White J."/>
            <person name="Yandava C."/>
            <person name="Burger G."/>
            <person name="Gray M.W."/>
            <person name="Holland P.W.H."/>
            <person name="King N."/>
            <person name="Lang F.B.F."/>
            <person name="Roger A.J."/>
            <person name="Ruiz-Trillo I."/>
            <person name="Lander E."/>
            <person name="Nusbaum C."/>
        </authorList>
    </citation>
    <scope>NUCLEOTIDE SEQUENCE [LARGE SCALE GENOMIC DNA]</scope>
    <source>
        <strain evidence="8 9">ATCC 50062</strain>
    </source>
</reference>
<dbReference type="OMA" id="YIVGARD"/>
<feature type="region of interest" description="Disordered" evidence="6">
    <location>
        <begin position="204"/>
        <end position="281"/>
    </location>
</feature>
<dbReference type="Gene3D" id="2.30.42.10">
    <property type="match status" value="2"/>
</dbReference>
<dbReference type="AlphaFoldDB" id="A0A0L0DH40"/>
<dbReference type="OrthoDB" id="3318at2759"/>
<keyword evidence="9" id="KW-1185">Reference proteome</keyword>
<keyword evidence="3" id="KW-0333">Golgi apparatus</keyword>
<evidence type="ECO:0000256" key="4">
    <source>
        <dbReference type="ARBA" id="ARBA00023136"/>
    </source>
</evidence>
<comment type="subcellular location">
    <subcellularLocation>
        <location evidence="1">Golgi apparatus membrane</location>
    </subcellularLocation>
</comment>
<evidence type="ECO:0000256" key="1">
    <source>
        <dbReference type="ARBA" id="ARBA00004394"/>
    </source>
</evidence>
<dbReference type="PANTHER" id="PTHR12893:SF0">
    <property type="entry name" value="GRASP65"/>
    <property type="match status" value="1"/>
</dbReference>
<dbReference type="Pfam" id="PF04495">
    <property type="entry name" value="GRASP55_65"/>
    <property type="match status" value="1"/>
</dbReference>
<dbReference type="FunFam" id="2.30.42.10:FF:000056">
    <property type="entry name" value="Golgi reassembly-stacking protein 2 isoform 1"/>
    <property type="match status" value="1"/>
</dbReference>
<keyword evidence="5" id="KW-0479">Metal-binding</keyword>
<dbReference type="GO" id="GO:0007030">
    <property type="term" value="P:Golgi organization"/>
    <property type="evidence" value="ECO:0007669"/>
    <property type="project" value="TreeGrafter"/>
</dbReference>
<dbReference type="RefSeq" id="XP_013756118.1">
    <property type="nucleotide sequence ID" value="XM_013900664.1"/>
</dbReference>
<dbReference type="InterPro" id="IPR036034">
    <property type="entry name" value="PDZ_sf"/>
</dbReference>
<evidence type="ECO:0000313" key="9">
    <source>
        <dbReference type="Proteomes" id="UP000054408"/>
    </source>
</evidence>